<protein>
    <submittedName>
        <fullName evidence="4">Response regulator</fullName>
    </submittedName>
</protein>
<feature type="modified residue" description="4-aspartylphosphate" evidence="2">
    <location>
        <position position="67"/>
    </location>
</feature>
<accession>A0A9X1K1J8</accession>
<organism evidence="4 5">
    <name type="scientific">Roseobacter insulae</name>
    <dbReference type="NCBI Taxonomy" id="2859783"/>
    <lineage>
        <taxon>Bacteria</taxon>
        <taxon>Pseudomonadati</taxon>
        <taxon>Pseudomonadota</taxon>
        <taxon>Alphaproteobacteria</taxon>
        <taxon>Rhodobacterales</taxon>
        <taxon>Roseobacteraceae</taxon>
        <taxon>Roseobacter</taxon>
    </lineage>
</organism>
<dbReference type="Proteomes" id="UP001138661">
    <property type="component" value="Unassembled WGS sequence"/>
</dbReference>
<evidence type="ECO:0000313" key="5">
    <source>
        <dbReference type="Proteomes" id="UP001138661"/>
    </source>
</evidence>
<dbReference type="EMBL" id="JAHXDN010000001">
    <property type="protein sequence ID" value="MBW4706587.1"/>
    <property type="molecule type" value="Genomic_DNA"/>
</dbReference>
<proteinExistence type="predicted"/>
<evidence type="ECO:0000259" key="3">
    <source>
        <dbReference type="PROSITE" id="PS50110"/>
    </source>
</evidence>
<dbReference type="CDD" id="cd00156">
    <property type="entry name" value="REC"/>
    <property type="match status" value="1"/>
</dbReference>
<name>A0A9X1K1J8_9RHOB</name>
<reference evidence="4" key="1">
    <citation type="submission" date="2021-07" db="EMBL/GenBank/DDBJ databases">
        <title>Roseobacter insulae sp. nov., isolated from a tidal flat.</title>
        <authorList>
            <person name="Park S."/>
            <person name="Yoon J.-H."/>
        </authorList>
    </citation>
    <scope>NUCLEOTIDE SEQUENCE</scope>
    <source>
        <strain evidence="4">YSTF-M11</strain>
    </source>
</reference>
<dbReference type="RefSeq" id="WP_219498341.1">
    <property type="nucleotide sequence ID" value="NZ_JAHXDN010000001.1"/>
</dbReference>
<dbReference type="InterPro" id="IPR050595">
    <property type="entry name" value="Bact_response_regulator"/>
</dbReference>
<dbReference type="SMART" id="SM00448">
    <property type="entry name" value="REC"/>
    <property type="match status" value="1"/>
</dbReference>
<gene>
    <name evidence="4" type="ORF">KX928_02195</name>
</gene>
<dbReference type="Pfam" id="PF00072">
    <property type="entry name" value="Response_reg"/>
    <property type="match status" value="1"/>
</dbReference>
<feature type="domain" description="Response regulatory" evidence="3">
    <location>
        <begin position="16"/>
        <end position="134"/>
    </location>
</feature>
<dbReference type="PROSITE" id="PS50110">
    <property type="entry name" value="RESPONSE_REGULATORY"/>
    <property type="match status" value="1"/>
</dbReference>
<evidence type="ECO:0000256" key="2">
    <source>
        <dbReference type="PROSITE-ProRule" id="PRU00169"/>
    </source>
</evidence>
<sequence length="141" mass="15892">MQQLNEAIRQSAPTRTCLIVEDSSFDQERIKRILDKSFKGVFVAVAATIEDARQHMSRYQTSFILLDNNLPDGTGANFAIELAQNPDFARIPIVIVSDWPTPFMFDKAQSAGVIHVVSKSDFGARYIHAAMNHRVQPKRMN</sequence>
<dbReference type="GO" id="GO:0000160">
    <property type="term" value="P:phosphorelay signal transduction system"/>
    <property type="evidence" value="ECO:0007669"/>
    <property type="project" value="InterPro"/>
</dbReference>
<keyword evidence="5" id="KW-1185">Reference proteome</keyword>
<comment type="caution">
    <text evidence="4">The sequence shown here is derived from an EMBL/GenBank/DDBJ whole genome shotgun (WGS) entry which is preliminary data.</text>
</comment>
<evidence type="ECO:0000313" key="4">
    <source>
        <dbReference type="EMBL" id="MBW4706587.1"/>
    </source>
</evidence>
<dbReference type="InterPro" id="IPR001789">
    <property type="entry name" value="Sig_transdc_resp-reg_receiver"/>
</dbReference>
<dbReference type="PANTHER" id="PTHR44591">
    <property type="entry name" value="STRESS RESPONSE REGULATOR PROTEIN 1"/>
    <property type="match status" value="1"/>
</dbReference>
<evidence type="ECO:0000256" key="1">
    <source>
        <dbReference type="ARBA" id="ARBA00022553"/>
    </source>
</evidence>
<dbReference type="PANTHER" id="PTHR44591:SF3">
    <property type="entry name" value="RESPONSE REGULATORY DOMAIN-CONTAINING PROTEIN"/>
    <property type="match status" value="1"/>
</dbReference>
<dbReference type="AlphaFoldDB" id="A0A9X1K1J8"/>
<keyword evidence="1 2" id="KW-0597">Phosphoprotein</keyword>